<accession>A0AAP9KT06</accession>
<dbReference type="InterPro" id="IPR012349">
    <property type="entry name" value="Split_barrel_FMN-bd"/>
</dbReference>
<evidence type="ECO:0000256" key="1">
    <source>
        <dbReference type="ARBA" id="ARBA00001917"/>
    </source>
</evidence>
<proteinExistence type="inferred from homology"/>
<evidence type="ECO:0000313" key="5">
    <source>
        <dbReference type="EMBL" id="QGS08562.1"/>
    </source>
</evidence>
<organism evidence="5 6">
    <name type="scientific">Gemella morbillorum</name>
    <dbReference type="NCBI Taxonomy" id="29391"/>
    <lineage>
        <taxon>Bacteria</taxon>
        <taxon>Bacillati</taxon>
        <taxon>Bacillota</taxon>
        <taxon>Bacilli</taxon>
        <taxon>Bacillales</taxon>
        <taxon>Gemellaceae</taxon>
        <taxon>Gemella</taxon>
    </lineage>
</organism>
<keyword evidence="2" id="KW-0285">Flavoprotein</keyword>
<evidence type="ECO:0000313" key="6">
    <source>
        <dbReference type="Proteomes" id="UP000425411"/>
    </source>
</evidence>
<dbReference type="Gene3D" id="2.30.110.10">
    <property type="entry name" value="Electron Transport, Fmn-binding Protein, Chain A"/>
    <property type="match status" value="1"/>
</dbReference>
<dbReference type="PANTHER" id="PTHR43567">
    <property type="entry name" value="FLAVOREDOXIN-RELATED-RELATED"/>
    <property type="match status" value="1"/>
</dbReference>
<gene>
    <name evidence="5" type="ORF">FOC49_01035</name>
</gene>
<comment type="similarity">
    <text evidence="3">Belongs to the flavoredoxin family.</text>
</comment>
<comment type="cofactor">
    <cofactor evidence="1">
        <name>FMN</name>
        <dbReference type="ChEBI" id="CHEBI:58210"/>
    </cofactor>
</comment>
<dbReference type="Proteomes" id="UP000425411">
    <property type="component" value="Chromosome"/>
</dbReference>
<reference evidence="5 6" key="1">
    <citation type="submission" date="2019-11" db="EMBL/GenBank/DDBJ databases">
        <title>FDA dAtabase for Regulatory Grade micrObial Sequences (FDA-ARGOS): Supporting development and validation of Infectious Disease Dx tests.</title>
        <authorList>
            <person name="Turner S."/>
            <person name="Byrd R."/>
            <person name="Tallon L."/>
            <person name="Sadzewicz L."/>
            <person name="Vavikolanu K."/>
            <person name="Mehta A."/>
            <person name="Aluvathingal J."/>
            <person name="Nadendla S."/>
            <person name="Myers T."/>
            <person name="Yan Y."/>
            <person name="Sichtig H."/>
        </authorList>
    </citation>
    <scope>NUCLEOTIDE SEQUENCE [LARGE SCALE GENOMIC DNA]</scope>
    <source>
        <strain evidence="5 6">FDAARGOS_741</strain>
    </source>
</reference>
<dbReference type="InterPro" id="IPR052174">
    <property type="entry name" value="Flavoredoxin"/>
</dbReference>
<dbReference type="InterPro" id="IPR002563">
    <property type="entry name" value="Flavin_Rdtase-like_dom"/>
</dbReference>
<evidence type="ECO:0000259" key="4">
    <source>
        <dbReference type="SMART" id="SM00903"/>
    </source>
</evidence>
<dbReference type="SUPFAM" id="SSF50475">
    <property type="entry name" value="FMN-binding split barrel"/>
    <property type="match status" value="1"/>
</dbReference>
<dbReference type="EMBL" id="CP046314">
    <property type="protein sequence ID" value="QGS08562.1"/>
    <property type="molecule type" value="Genomic_DNA"/>
</dbReference>
<evidence type="ECO:0000256" key="3">
    <source>
        <dbReference type="ARBA" id="ARBA00038054"/>
    </source>
</evidence>
<dbReference type="AlphaFoldDB" id="A0AAP9KT06"/>
<keyword evidence="6" id="KW-1185">Reference proteome</keyword>
<sequence>MKREIDTKKLYYGFPVILIGYKDPKWRYNVTTSSSSYSLGNMITVGIRTNSNAEKNIKEYKEFTVNIPCQEILNKVEIAGFHPGQNKIGMADITYDPGKYVDAPILDECILSIECKVEHIVEYGGYTNFIASIKRRVVEESVIDEEGKLKGVEFNPIYFVGDEYQRVYRYFNDESRNLGDNIGCSAEDDGPTCG</sequence>
<dbReference type="RefSeq" id="WP_004633645.1">
    <property type="nucleotide sequence ID" value="NZ_CAJPMP010000087.1"/>
</dbReference>
<feature type="domain" description="Flavin reductase like" evidence="4">
    <location>
        <begin position="10"/>
        <end position="151"/>
    </location>
</feature>
<dbReference type="Pfam" id="PF01613">
    <property type="entry name" value="Flavin_Reduct"/>
    <property type="match status" value="1"/>
</dbReference>
<protein>
    <submittedName>
        <fullName evidence="5">Flavin reductase family protein</fullName>
    </submittedName>
</protein>
<dbReference type="GO" id="GO:0010181">
    <property type="term" value="F:FMN binding"/>
    <property type="evidence" value="ECO:0007669"/>
    <property type="project" value="InterPro"/>
</dbReference>
<dbReference type="PANTHER" id="PTHR43567:SF1">
    <property type="entry name" value="FLAVOREDOXIN"/>
    <property type="match status" value="1"/>
</dbReference>
<evidence type="ECO:0000256" key="2">
    <source>
        <dbReference type="ARBA" id="ARBA00022630"/>
    </source>
</evidence>
<name>A0AAP9KT06_9BACL</name>
<dbReference type="GO" id="GO:0016646">
    <property type="term" value="F:oxidoreductase activity, acting on the CH-NH group of donors, NAD or NADP as acceptor"/>
    <property type="evidence" value="ECO:0007669"/>
    <property type="project" value="UniProtKB-ARBA"/>
</dbReference>
<dbReference type="SMART" id="SM00903">
    <property type="entry name" value="Flavin_Reduct"/>
    <property type="match status" value="1"/>
</dbReference>